<evidence type="ECO:0000313" key="2">
    <source>
        <dbReference type="EMBL" id="KAF9789813.1"/>
    </source>
</evidence>
<dbReference type="AlphaFoldDB" id="A0A9P6HLX7"/>
<feature type="region of interest" description="Disordered" evidence="1">
    <location>
        <begin position="43"/>
        <end position="72"/>
    </location>
</feature>
<accession>A0A9P6HLX7</accession>
<keyword evidence="3" id="KW-1185">Reference proteome</keyword>
<reference evidence="2" key="1">
    <citation type="journal article" date="2020" name="Nat. Commun.">
        <title>Large-scale genome sequencing of mycorrhizal fungi provides insights into the early evolution of symbiotic traits.</title>
        <authorList>
            <person name="Miyauchi S."/>
            <person name="Kiss E."/>
            <person name="Kuo A."/>
            <person name="Drula E."/>
            <person name="Kohler A."/>
            <person name="Sanchez-Garcia M."/>
            <person name="Morin E."/>
            <person name="Andreopoulos B."/>
            <person name="Barry K.W."/>
            <person name="Bonito G."/>
            <person name="Buee M."/>
            <person name="Carver A."/>
            <person name="Chen C."/>
            <person name="Cichocki N."/>
            <person name="Clum A."/>
            <person name="Culley D."/>
            <person name="Crous P.W."/>
            <person name="Fauchery L."/>
            <person name="Girlanda M."/>
            <person name="Hayes R.D."/>
            <person name="Keri Z."/>
            <person name="LaButti K."/>
            <person name="Lipzen A."/>
            <person name="Lombard V."/>
            <person name="Magnuson J."/>
            <person name="Maillard F."/>
            <person name="Murat C."/>
            <person name="Nolan M."/>
            <person name="Ohm R.A."/>
            <person name="Pangilinan J."/>
            <person name="Pereira M.F."/>
            <person name="Perotto S."/>
            <person name="Peter M."/>
            <person name="Pfister S."/>
            <person name="Riley R."/>
            <person name="Sitrit Y."/>
            <person name="Stielow J.B."/>
            <person name="Szollosi G."/>
            <person name="Zifcakova L."/>
            <person name="Stursova M."/>
            <person name="Spatafora J.W."/>
            <person name="Tedersoo L."/>
            <person name="Vaario L.M."/>
            <person name="Yamada A."/>
            <person name="Yan M."/>
            <person name="Wang P."/>
            <person name="Xu J."/>
            <person name="Bruns T."/>
            <person name="Baldrian P."/>
            <person name="Vilgalys R."/>
            <person name="Dunand C."/>
            <person name="Henrissat B."/>
            <person name="Grigoriev I.V."/>
            <person name="Hibbett D."/>
            <person name="Nagy L.G."/>
            <person name="Martin F.M."/>
        </authorList>
    </citation>
    <scope>NUCLEOTIDE SEQUENCE</scope>
    <source>
        <strain evidence="2">UH-Tt-Lm1</strain>
    </source>
</reference>
<sequence>MTCPAEKTYSVCQSPSQPQIRVTRAVEVQTDCHASWASGLPIPESTGYLPDRPDVESGNPSPPHHHSGIPENCVRTDSPPLSSVNFSSVNGALSPSYNWQQQSVNTITCTPVAPPHPLSHPDRFASCSIQPTTFRPSRTVISRMNVDGDVNLCPDCYAHFPTVWTMEQVGCKYCGVMIHSSMVVQPGTSPAPFLPPPPPPPMPLDQPRSPGICPLQNPFHNSFRKGKSPQPRGRRQAKTQPPPVQESRCCPLTDSGNITLPCNHSNCSPPPNVGLLSRQPTENSKWERARQDAVASFRYENCGFYKLPMEIIWMIIDLYPRLDYSYMRSIRAEPSIYNDRFEVLRNLISVSRSFRKTLHNIYWETFEIALTYPRRRLPEPGELEPGAECPRFVSRTSELQGLRKTFWFLPDIASCIRTLTFRVDRDPDLMQLFVDCLLALPNLHTLEIAPTSLPLVTLFANAFKHRPQYRSVRKLIAPAGAHPVLQSLPNLEELVCTRGEKPHILLSKVFQAYDSVNTKTSFNCFELIGANWTDMVGKELIRCFPKIQKVAMRKPSVDHLEKLTSLTEISELDLWITDSADAALIKRLKAKAVEILRQSKPRVVCECDDKMDVDYEPPVKEEPGTNVKREPGIKLENEEVMPVGCTCNPPKRILHLKHLVRRHGQWGTPFWGSERIEKIEVSPFED</sequence>
<feature type="region of interest" description="Disordered" evidence="1">
    <location>
        <begin position="223"/>
        <end position="248"/>
    </location>
</feature>
<evidence type="ECO:0008006" key="4">
    <source>
        <dbReference type="Google" id="ProtNLM"/>
    </source>
</evidence>
<feature type="compositionally biased region" description="Basic residues" evidence="1">
    <location>
        <begin position="223"/>
        <end position="237"/>
    </location>
</feature>
<reference evidence="2" key="2">
    <citation type="submission" date="2020-11" db="EMBL/GenBank/DDBJ databases">
        <authorList>
            <consortium name="DOE Joint Genome Institute"/>
            <person name="Kuo A."/>
            <person name="Miyauchi S."/>
            <person name="Kiss E."/>
            <person name="Drula E."/>
            <person name="Kohler A."/>
            <person name="Sanchez-Garcia M."/>
            <person name="Andreopoulos B."/>
            <person name="Barry K.W."/>
            <person name="Bonito G."/>
            <person name="Buee M."/>
            <person name="Carver A."/>
            <person name="Chen C."/>
            <person name="Cichocki N."/>
            <person name="Clum A."/>
            <person name="Culley D."/>
            <person name="Crous P.W."/>
            <person name="Fauchery L."/>
            <person name="Girlanda M."/>
            <person name="Hayes R."/>
            <person name="Keri Z."/>
            <person name="Labutti K."/>
            <person name="Lipzen A."/>
            <person name="Lombard V."/>
            <person name="Magnuson J."/>
            <person name="Maillard F."/>
            <person name="Morin E."/>
            <person name="Murat C."/>
            <person name="Nolan M."/>
            <person name="Ohm R."/>
            <person name="Pangilinan J."/>
            <person name="Pereira M."/>
            <person name="Perotto S."/>
            <person name="Peter M."/>
            <person name="Riley R."/>
            <person name="Sitrit Y."/>
            <person name="Stielow B."/>
            <person name="Szollosi G."/>
            <person name="Zifcakova L."/>
            <person name="Stursova M."/>
            <person name="Spatafora J.W."/>
            <person name="Tedersoo L."/>
            <person name="Vaario L.-M."/>
            <person name="Yamada A."/>
            <person name="Yan M."/>
            <person name="Wang P."/>
            <person name="Xu J."/>
            <person name="Bruns T."/>
            <person name="Baldrian P."/>
            <person name="Vilgalys R."/>
            <person name="Henrissat B."/>
            <person name="Grigoriev I.V."/>
            <person name="Hibbett D."/>
            <person name="Nagy L.G."/>
            <person name="Martin F.M."/>
        </authorList>
    </citation>
    <scope>NUCLEOTIDE SEQUENCE</scope>
    <source>
        <strain evidence="2">UH-Tt-Lm1</strain>
    </source>
</reference>
<comment type="caution">
    <text evidence="2">The sequence shown here is derived from an EMBL/GenBank/DDBJ whole genome shotgun (WGS) entry which is preliminary data.</text>
</comment>
<evidence type="ECO:0000313" key="3">
    <source>
        <dbReference type="Proteomes" id="UP000736335"/>
    </source>
</evidence>
<name>A0A9P6HLX7_9AGAM</name>
<gene>
    <name evidence="2" type="ORF">BJ322DRAFT_1044359</name>
</gene>
<dbReference type="Proteomes" id="UP000736335">
    <property type="component" value="Unassembled WGS sequence"/>
</dbReference>
<proteinExistence type="predicted"/>
<feature type="compositionally biased region" description="Pro residues" evidence="1">
    <location>
        <begin position="192"/>
        <end position="204"/>
    </location>
</feature>
<evidence type="ECO:0000256" key="1">
    <source>
        <dbReference type="SAM" id="MobiDB-lite"/>
    </source>
</evidence>
<protein>
    <recommendedName>
        <fullName evidence="4">F-box domain-containing protein</fullName>
    </recommendedName>
</protein>
<dbReference type="OrthoDB" id="3251070at2759"/>
<organism evidence="2 3">
    <name type="scientific">Thelephora terrestris</name>
    <dbReference type="NCBI Taxonomy" id="56493"/>
    <lineage>
        <taxon>Eukaryota</taxon>
        <taxon>Fungi</taxon>
        <taxon>Dikarya</taxon>
        <taxon>Basidiomycota</taxon>
        <taxon>Agaricomycotina</taxon>
        <taxon>Agaricomycetes</taxon>
        <taxon>Thelephorales</taxon>
        <taxon>Thelephoraceae</taxon>
        <taxon>Thelephora</taxon>
    </lineage>
</organism>
<dbReference type="EMBL" id="WIUZ02000003">
    <property type="protein sequence ID" value="KAF9789813.1"/>
    <property type="molecule type" value="Genomic_DNA"/>
</dbReference>
<feature type="region of interest" description="Disordered" evidence="1">
    <location>
        <begin position="189"/>
        <end position="208"/>
    </location>
</feature>